<evidence type="ECO:0000256" key="9">
    <source>
        <dbReference type="ARBA" id="ARBA00022842"/>
    </source>
</evidence>
<feature type="region of interest" description="Disordered" evidence="14">
    <location>
        <begin position="595"/>
        <end position="617"/>
    </location>
</feature>
<dbReference type="GO" id="GO:0006298">
    <property type="term" value="P:mismatch repair"/>
    <property type="evidence" value="ECO:0007669"/>
    <property type="project" value="TreeGrafter"/>
</dbReference>
<dbReference type="Gene3D" id="3.40.50.1010">
    <property type="entry name" value="5'-nuclease"/>
    <property type="match status" value="1"/>
</dbReference>
<dbReference type="EMBL" id="JADBJN010000003">
    <property type="protein sequence ID" value="KAG5671980.1"/>
    <property type="molecule type" value="Genomic_DNA"/>
</dbReference>
<dbReference type="SMART" id="SM00485">
    <property type="entry name" value="XPGN"/>
    <property type="match status" value="1"/>
</dbReference>
<keyword evidence="13" id="KW-0269">Exonuclease</keyword>
<dbReference type="Pfam" id="PF00752">
    <property type="entry name" value="XPG_N"/>
    <property type="match status" value="1"/>
</dbReference>
<feature type="domain" description="XPG N-terminal" evidence="16">
    <location>
        <begin position="1"/>
        <end position="99"/>
    </location>
</feature>
<dbReference type="FunFam" id="1.10.150.20:FF:000011">
    <property type="entry name" value="exonuclease 1"/>
    <property type="match status" value="1"/>
</dbReference>
<dbReference type="AlphaFoldDB" id="A0A9J6BQ43"/>
<dbReference type="PRINTS" id="PR00853">
    <property type="entry name" value="XPGRADSUPER"/>
</dbReference>
<dbReference type="InterPro" id="IPR029060">
    <property type="entry name" value="PIN-like_dom_sf"/>
</dbReference>
<keyword evidence="7 13" id="KW-0228">DNA excision</keyword>
<dbReference type="GO" id="GO:0003677">
    <property type="term" value="F:DNA binding"/>
    <property type="evidence" value="ECO:0007669"/>
    <property type="project" value="UniProtKB-UniRule"/>
</dbReference>
<dbReference type="SUPFAM" id="SSF47807">
    <property type="entry name" value="5' to 3' exonuclease, C-terminal subdomain"/>
    <property type="match status" value="1"/>
</dbReference>
<comment type="subcellular location">
    <subcellularLocation>
        <location evidence="1 13">Nucleus</location>
    </subcellularLocation>
</comment>
<gene>
    <name evidence="17" type="ORF">PVAND_002144</name>
</gene>
<dbReference type="CDD" id="cd09857">
    <property type="entry name" value="PIN_EXO1"/>
    <property type="match status" value="1"/>
</dbReference>
<evidence type="ECO:0000256" key="4">
    <source>
        <dbReference type="ARBA" id="ARBA00022722"/>
    </source>
</evidence>
<dbReference type="InterPro" id="IPR044752">
    <property type="entry name" value="PIN-like_EXO1"/>
</dbReference>
<dbReference type="GO" id="GO:0035312">
    <property type="term" value="F:5'-3' DNA exonuclease activity"/>
    <property type="evidence" value="ECO:0007669"/>
    <property type="project" value="UniProtKB-UniRule"/>
</dbReference>
<evidence type="ECO:0000256" key="2">
    <source>
        <dbReference type="ARBA" id="ARBA00010563"/>
    </source>
</evidence>
<keyword evidence="4 13" id="KW-0540">Nuclease</keyword>
<feature type="domain" description="XPG-I" evidence="15">
    <location>
        <begin position="138"/>
        <end position="202"/>
    </location>
</feature>
<comment type="cofactor">
    <cofactor evidence="13">
        <name>Mg(2+)</name>
        <dbReference type="ChEBI" id="CHEBI:18420"/>
    </cofactor>
    <text evidence="13">Binds 2 magnesium ions per subunit. They probably participate in the reaction catalyzed by the enzyme. May bind an additional third magnesium ion after substrate binding.</text>
</comment>
<dbReference type="InterPro" id="IPR008918">
    <property type="entry name" value="HhH2"/>
</dbReference>
<dbReference type="Proteomes" id="UP001107558">
    <property type="component" value="Chromosome 3"/>
</dbReference>
<evidence type="ECO:0000313" key="17">
    <source>
        <dbReference type="EMBL" id="KAG5671980.1"/>
    </source>
</evidence>
<keyword evidence="18" id="KW-1185">Reference proteome</keyword>
<evidence type="ECO:0000256" key="6">
    <source>
        <dbReference type="ARBA" id="ARBA00022763"/>
    </source>
</evidence>
<proteinExistence type="inferred from homology"/>
<keyword evidence="13" id="KW-0238">DNA-binding</keyword>
<keyword evidence="6 13" id="KW-0227">DNA damage</keyword>
<dbReference type="OrthoDB" id="26491at2759"/>
<protein>
    <recommendedName>
        <fullName evidence="3 13">Exonuclease 1</fullName>
        <ecNumber evidence="13">3.1.-.-</ecNumber>
    </recommendedName>
</protein>
<evidence type="ECO:0000256" key="3">
    <source>
        <dbReference type="ARBA" id="ARBA00020324"/>
    </source>
</evidence>
<dbReference type="InterPro" id="IPR006085">
    <property type="entry name" value="XPG_DNA_repair_N"/>
</dbReference>
<dbReference type="SUPFAM" id="SSF88723">
    <property type="entry name" value="PIN domain-like"/>
    <property type="match status" value="1"/>
</dbReference>
<keyword evidence="12 13" id="KW-0539">Nucleus</keyword>
<dbReference type="InterPro" id="IPR006084">
    <property type="entry name" value="XPG/Rad2"/>
</dbReference>
<evidence type="ECO:0000313" key="18">
    <source>
        <dbReference type="Proteomes" id="UP001107558"/>
    </source>
</evidence>
<evidence type="ECO:0000256" key="1">
    <source>
        <dbReference type="ARBA" id="ARBA00004123"/>
    </source>
</evidence>
<dbReference type="GO" id="GO:0046872">
    <property type="term" value="F:metal ion binding"/>
    <property type="evidence" value="ECO:0007669"/>
    <property type="project" value="UniProtKB-UniRule"/>
</dbReference>
<organism evidence="17 18">
    <name type="scientific">Polypedilum vanderplanki</name>
    <name type="common">Sleeping chironomid midge</name>
    <dbReference type="NCBI Taxonomy" id="319348"/>
    <lineage>
        <taxon>Eukaryota</taxon>
        <taxon>Metazoa</taxon>
        <taxon>Ecdysozoa</taxon>
        <taxon>Arthropoda</taxon>
        <taxon>Hexapoda</taxon>
        <taxon>Insecta</taxon>
        <taxon>Pterygota</taxon>
        <taxon>Neoptera</taxon>
        <taxon>Endopterygota</taxon>
        <taxon>Diptera</taxon>
        <taxon>Nematocera</taxon>
        <taxon>Chironomoidea</taxon>
        <taxon>Chironomidae</taxon>
        <taxon>Chironominae</taxon>
        <taxon>Polypedilum</taxon>
        <taxon>Polypedilum</taxon>
    </lineage>
</organism>
<comment type="similarity">
    <text evidence="2 13">Belongs to the XPG/RAD2 endonuclease family. EXO1 subfamily.</text>
</comment>
<dbReference type="EC" id="3.1.-.-" evidence="13"/>
<dbReference type="Gene3D" id="1.10.150.20">
    <property type="entry name" value="5' to 3' exonuclease, C-terminal subdomain"/>
    <property type="match status" value="1"/>
</dbReference>
<evidence type="ECO:0000256" key="8">
    <source>
        <dbReference type="ARBA" id="ARBA00022801"/>
    </source>
</evidence>
<feature type="compositionally biased region" description="Basic and acidic residues" evidence="14">
    <location>
        <begin position="422"/>
        <end position="443"/>
    </location>
</feature>
<evidence type="ECO:0000256" key="12">
    <source>
        <dbReference type="ARBA" id="ARBA00023242"/>
    </source>
</evidence>
<dbReference type="InterPro" id="IPR006086">
    <property type="entry name" value="XPG-I_dom"/>
</dbReference>
<dbReference type="GO" id="GO:0005634">
    <property type="term" value="C:nucleus"/>
    <property type="evidence" value="ECO:0007669"/>
    <property type="project" value="UniProtKB-SubCell"/>
</dbReference>
<dbReference type="SMART" id="SM00279">
    <property type="entry name" value="HhH2"/>
    <property type="match status" value="1"/>
</dbReference>
<evidence type="ECO:0000259" key="15">
    <source>
        <dbReference type="SMART" id="SM00484"/>
    </source>
</evidence>
<evidence type="ECO:0000256" key="7">
    <source>
        <dbReference type="ARBA" id="ARBA00022769"/>
    </source>
</evidence>
<comment type="function">
    <text evidence="13">5'-&gt;3' double-stranded DNA exonuclease which may also possess a cryptic 3'-&gt;5' double-stranded DNA exonuclease activity. Functions in DNA mismatch repair.</text>
</comment>
<sequence length="639" mass="73655">MGITGLIKFVDDAITTSRISTLNGSTVAVDSYYLLHKGSYSCADRLVQGIKSTAMISYAMKYVRMLLSHRISIVMVFDGKNLKAKALTEKRRREDRESAKTKATELLRAGKVEEARKEFTKAVNITHDHALELMAECRKLGVDCIVAMYEADAQLAYLNKIGIVQYVISEDSDLILFGCKNIVYKLSLDESCQIYDSNRLHLAMKKPKDKFSFETFRRLCILSGCDYIDSLPGIGLVKASKFFDMTNETDMKIALYRVPSYLKLKKANVTPEYVDNFLIAEATFKYMYVFDPIKKEMVRLNEIENEDDLKYCVNAGELLDKETAYQLALGNLNPRTMEKVNDYDPFKHTFTRKSIWRTTNIATNNDKSMPSTIQKRIPSMFLNTKPKAEVKPEVYKIFKEETNMEEILIDELVQSYTNNLQEKSENNAKKRSRLDSLKTEDKPSVSSHNPFAKKIKYDKNQDDLNDSSLKGEDAHNLSLLGNIKEKINAQSPENTVQKSRFFQEFVSSHHVPKDIILENYLDNTDDNIPIITEQKEPDEINPNEFIFFPEQIEIGDGKNYKYDSCTQSFRSKVKESPKKIVLAFDKWRSKYENKKIDDEKNNKKVSNPKSKTEGPKPIVLAFDKWKTKYENKKQSNWQK</sequence>
<name>A0A9J6BQ43_POLVA</name>
<keyword evidence="8 13" id="KW-0378">Hydrolase</keyword>
<feature type="region of interest" description="Disordered" evidence="14">
    <location>
        <begin position="422"/>
        <end position="471"/>
    </location>
</feature>
<evidence type="ECO:0000259" key="16">
    <source>
        <dbReference type="SMART" id="SM00485"/>
    </source>
</evidence>
<evidence type="ECO:0000256" key="14">
    <source>
        <dbReference type="SAM" id="MobiDB-lite"/>
    </source>
</evidence>
<keyword evidence="9 13" id="KW-0460">Magnesium</keyword>
<keyword evidence="10 13" id="KW-0267">Excision nuclease</keyword>
<dbReference type="GO" id="GO:0006310">
    <property type="term" value="P:DNA recombination"/>
    <property type="evidence" value="ECO:0007669"/>
    <property type="project" value="TreeGrafter"/>
</dbReference>
<accession>A0A9J6BQ43</accession>
<evidence type="ECO:0000256" key="13">
    <source>
        <dbReference type="RuleBase" id="RU910737"/>
    </source>
</evidence>
<evidence type="ECO:0000256" key="5">
    <source>
        <dbReference type="ARBA" id="ARBA00022723"/>
    </source>
</evidence>
<dbReference type="PANTHER" id="PTHR11081:SF8">
    <property type="entry name" value="EXONUCLEASE 1"/>
    <property type="match status" value="1"/>
</dbReference>
<evidence type="ECO:0000256" key="10">
    <source>
        <dbReference type="ARBA" id="ARBA00022881"/>
    </source>
</evidence>
<dbReference type="FunFam" id="3.40.50.1010:FF:000002">
    <property type="entry name" value="Exonuclease 1, putative"/>
    <property type="match status" value="1"/>
</dbReference>
<dbReference type="Pfam" id="PF00867">
    <property type="entry name" value="XPG_I"/>
    <property type="match status" value="1"/>
</dbReference>
<comment type="caution">
    <text evidence="17">The sequence shown here is derived from an EMBL/GenBank/DDBJ whole genome shotgun (WGS) entry which is preliminary data.</text>
</comment>
<reference evidence="17" key="1">
    <citation type="submission" date="2021-03" db="EMBL/GenBank/DDBJ databases">
        <title>Chromosome level genome of the anhydrobiotic midge Polypedilum vanderplanki.</title>
        <authorList>
            <person name="Yoshida Y."/>
            <person name="Kikawada T."/>
            <person name="Gusev O."/>
        </authorList>
    </citation>
    <scope>NUCLEOTIDE SEQUENCE</scope>
    <source>
        <strain evidence="17">NIAS01</strain>
        <tissue evidence="17">Whole body or cell culture</tissue>
    </source>
</reference>
<dbReference type="GO" id="GO:0017108">
    <property type="term" value="F:5'-flap endonuclease activity"/>
    <property type="evidence" value="ECO:0007669"/>
    <property type="project" value="TreeGrafter"/>
</dbReference>
<dbReference type="PANTHER" id="PTHR11081">
    <property type="entry name" value="FLAP ENDONUCLEASE FAMILY MEMBER"/>
    <property type="match status" value="1"/>
</dbReference>
<keyword evidence="5 13" id="KW-0479">Metal-binding</keyword>
<dbReference type="InterPro" id="IPR036279">
    <property type="entry name" value="5-3_exonuclease_C_sf"/>
</dbReference>
<dbReference type="SMART" id="SM00484">
    <property type="entry name" value="XPGI"/>
    <property type="match status" value="1"/>
</dbReference>
<evidence type="ECO:0000256" key="11">
    <source>
        <dbReference type="ARBA" id="ARBA00023204"/>
    </source>
</evidence>
<keyword evidence="11 13" id="KW-0234">DNA repair</keyword>